<keyword evidence="4 9" id="KW-0863">Zinc-finger</keyword>
<protein>
    <submittedName>
        <fullName evidence="14">RNA recognition motif</fullName>
    </submittedName>
</protein>
<keyword evidence="5" id="KW-0862">Zinc</keyword>
<dbReference type="PROSITE" id="PS50199">
    <property type="entry name" value="ZF_RANBP2_2"/>
    <property type="match status" value="1"/>
</dbReference>
<evidence type="ECO:0000256" key="6">
    <source>
        <dbReference type="ARBA" id="ARBA00022884"/>
    </source>
</evidence>
<feature type="domain" description="RRM" evidence="11">
    <location>
        <begin position="162"/>
        <end position="243"/>
    </location>
</feature>
<evidence type="ECO:0000259" key="13">
    <source>
        <dbReference type="PROSITE" id="PS50199"/>
    </source>
</evidence>
<dbReference type="InterPro" id="IPR041591">
    <property type="entry name" value="OCRE"/>
</dbReference>
<dbReference type="GO" id="GO:0005634">
    <property type="term" value="C:nucleus"/>
    <property type="evidence" value="ECO:0007669"/>
    <property type="project" value="UniProtKB-SubCell"/>
</dbReference>
<evidence type="ECO:0000313" key="14">
    <source>
        <dbReference type="EMBL" id="KAK9693036.1"/>
    </source>
</evidence>
<evidence type="ECO:0000256" key="1">
    <source>
        <dbReference type="ARBA" id="ARBA00004123"/>
    </source>
</evidence>
<evidence type="ECO:0000313" key="15">
    <source>
        <dbReference type="Proteomes" id="UP001458880"/>
    </source>
</evidence>
<dbReference type="PANTHER" id="PTHR13948:SF3">
    <property type="entry name" value="FI21118P1"/>
    <property type="match status" value="1"/>
</dbReference>
<dbReference type="PROSITE" id="PS50102">
    <property type="entry name" value="RRM"/>
    <property type="match status" value="1"/>
</dbReference>
<dbReference type="GO" id="GO:0000398">
    <property type="term" value="P:mRNA splicing, via spliceosome"/>
    <property type="evidence" value="ECO:0007669"/>
    <property type="project" value="TreeGrafter"/>
</dbReference>
<evidence type="ECO:0000256" key="10">
    <source>
        <dbReference type="SAM" id="MobiDB-lite"/>
    </source>
</evidence>
<dbReference type="Pfam" id="PF01585">
    <property type="entry name" value="G-patch"/>
    <property type="match status" value="1"/>
</dbReference>
<keyword evidence="6 8" id="KW-0694">RNA-binding</keyword>
<feature type="compositionally biased region" description="Basic and acidic residues" evidence="10">
    <location>
        <begin position="584"/>
        <end position="598"/>
    </location>
</feature>
<feature type="compositionally biased region" description="Basic and acidic residues" evidence="10">
    <location>
        <begin position="56"/>
        <end position="71"/>
    </location>
</feature>
<evidence type="ECO:0000256" key="4">
    <source>
        <dbReference type="ARBA" id="ARBA00022771"/>
    </source>
</evidence>
<sequence length="873" mass="99546">MDARGDYRDRSSRSRSRHRTRSRSHSPHYRRHNGRRSPHKSHKYQRYNNEYQDSPRGSDYDSDYGRRDSRSRSRSREHRNRDRDRYRDYESHRSDYRRSRDRRSSSGSRWERKSEERKLHERDRSYRENDRDSVDSERSSSGGVLGASGSEIIGYKSQPPNNTIMIRGLAQHITENDIRQDIIQCGLMPKDIRLIRKKDTGASRGFAFVEFTTLAEATRWMEMKQGILMLQDQYRAIMQYSIPKELCPSSEKAPSHKASADWFCIKCGAQNFKRRDNCFKCHASRMESEEGGSGSDEICNYATKTIMLRNLDALTTEDTVMSVLNTAIPDLVKKISAVSIGRDPLTSTSRGICYLGTESTLDALAIHGALSNLLAPLSIDGKTVILSYCKYNMGDTKNVYSQPESSIPTASVATTYTLNDVDRLAEYSARRYARNTMEYQQYLEYYKSYFTQQISAGNSITLHQENQMDAANAAAAVAQSAIQQMQANKTFFDSTHISIPSGTDGKRYPIPDITKYTYDKSSGYYYDQSTGLYYDANSTYYWNSVIQKYLYWDREKLTYVLAPTTYENYSGNQGQMPEAPPTETENKKPKTEKQDKFKTAKKIAKDMERWAKNLNQKKDTQSIKTSQEINTNNVNLALGSADIGFSVLEKKTIQMNGYKPEIPEASADPQPPPLVAAYGGESESSDDEDAPPINDLEFLDYSKLICNLCKRQLNSADALTKHAQLSALHKQNLETRLLKKKKIETAEKTVYRDRAKERRMKYGDPDEPQPSKLKEKYLKSRELVDLPVSASVSEPIGAENVGNRLLQKMGWTEGQGLGKSNQGRTTIIQAELHNSTVGLGNKTSTYNAMAGESYKDCVKKMMYARYQELTEKE</sequence>
<evidence type="ECO:0000256" key="3">
    <source>
        <dbReference type="ARBA" id="ARBA00022737"/>
    </source>
</evidence>
<feature type="compositionally biased region" description="Basic and acidic residues" evidence="10">
    <location>
        <begin position="749"/>
        <end position="764"/>
    </location>
</feature>
<dbReference type="PANTHER" id="PTHR13948">
    <property type="entry name" value="RNA-BINDING PROTEIN"/>
    <property type="match status" value="1"/>
</dbReference>
<keyword evidence="15" id="KW-1185">Reference proteome</keyword>
<dbReference type="GO" id="GO:0008270">
    <property type="term" value="F:zinc ion binding"/>
    <property type="evidence" value="ECO:0007669"/>
    <property type="project" value="UniProtKB-KW"/>
</dbReference>
<proteinExistence type="predicted"/>
<organism evidence="14 15">
    <name type="scientific">Popillia japonica</name>
    <name type="common">Japanese beetle</name>
    <dbReference type="NCBI Taxonomy" id="7064"/>
    <lineage>
        <taxon>Eukaryota</taxon>
        <taxon>Metazoa</taxon>
        <taxon>Ecdysozoa</taxon>
        <taxon>Arthropoda</taxon>
        <taxon>Hexapoda</taxon>
        <taxon>Insecta</taxon>
        <taxon>Pterygota</taxon>
        <taxon>Neoptera</taxon>
        <taxon>Endopterygota</taxon>
        <taxon>Coleoptera</taxon>
        <taxon>Polyphaga</taxon>
        <taxon>Scarabaeiformia</taxon>
        <taxon>Scarabaeidae</taxon>
        <taxon>Rutelinae</taxon>
        <taxon>Popillia</taxon>
    </lineage>
</organism>
<dbReference type="Pfam" id="PF17780">
    <property type="entry name" value="OCRE"/>
    <property type="match status" value="1"/>
</dbReference>
<reference evidence="14 15" key="1">
    <citation type="journal article" date="2024" name="BMC Genomics">
        <title>De novo assembly and annotation of Popillia japonica's genome with initial clues to its potential as an invasive pest.</title>
        <authorList>
            <person name="Cucini C."/>
            <person name="Boschi S."/>
            <person name="Funari R."/>
            <person name="Cardaioli E."/>
            <person name="Iannotti N."/>
            <person name="Marturano G."/>
            <person name="Paoli F."/>
            <person name="Bruttini M."/>
            <person name="Carapelli A."/>
            <person name="Frati F."/>
            <person name="Nardi F."/>
        </authorList>
    </citation>
    <scope>NUCLEOTIDE SEQUENCE [LARGE SCALE GENOMIC DNA]</scope>
    <source>
        <strain evidence="14">DMR45628</strain>
    </source>
</reference>
<dbReference type="InterPro" id="IPR012677">
    <property type="entry name" value="Nucleotide-bd_a/b_plait_sf"/>
</dbReference>
<dbReference type="PROSITE" id="PS50174">
    <property type="entry name" value="G_PATCH"/>
    <property type="match status" value="1"/>
</dbReference>
<dbReference type="PROSITE" id="PS01358">
    <property type="entry name" value="ZF_RANBP2_1"/>
    <property type="match status" value="1"/>
</dbReference>
<dbReference type="CDD" id="cd16162">
    <property type="entry name" value="OCRE_RBM5_like"/>
    <property type="match status" value="1"/>
</dbReference>
<feature type="region of interest" description="Disordered" evidence="10">
    <location>
        <begin position="570"/>
        <end position="598"/>
    </location>
</feature>
<dbReference type="Proteomes" id="UP001458880">
    <property type="component" value="Unassembled WGS sequence"/>
</dbReference>
<feature type="compositionally biased region" description="Low complexity" evidence="10">
    <location>
        <begin position="139"/>
        <end position="150"/>
    </location>
</feature>
<comment type="subcellular location">
    <subcellularLocation>
        <location evidence="1">Nucleus</location>
    </subcellularLocation>
</comment>
<accession>A0AAW1ITQ3</accession>
<dbReference type="SUPFAM" id="SSF90209">
    <property type="entry name" value="Ran binding protein zinc finger-like"/>
    <property type="match status" value="1"/>
</dbReference>
<evidence type="ECO:0000256" key="5">
    <source>
        <dbReference type="ARBA" id="ARBA00022833"/>
    </source>
</evidence>
<dbReference type="EMBL" id="JASPKY010000555">
    <property type="protein sequence ID" value="KAK9693036.1"/>
    <property type="molecule type" value="Genomic_DNA"/>
</dbReference>
<dbReference type="InterPro" id="IPR035979">
    <property type="entry name" value="RBD_domain_sf"/>
</dbReference>
<keyword evidence="3" id="KW-0677">Repeat</keyword>
<feature type="domain" description="G-patch" evidence="12">
    <location>
        <begin position="798"/>
        <end position="844"/>
    </location>
</feature>
<evidence type="ECO:0000259" key="11">
    <source>
        <dbReference type="PROSITE" id="PS50102"/>
    </source>
</evidence>
<dbReference type="Pfam" id="PF00076">
    <property type="entry name" value="RRM_1"/>
    <property type="match status" value="1"/>
</dbReference>
<evidence type="ECO:0000256" key="2">
    <source>
        <dbReference type="ARBA" id="ARBA00022723"/>
    </source>
</evidence>
<evidence type="ECO:0000256" key="9">
    <source>
        <dbReference type="PROSITE-ProRule" id="PRU00322"/>
    </source>
</evidence>
<feature type="compositionally biased region" description="Basic and acidic residues" evidence="10">
    <location>
        <begin position="1"/>
        <end position="12"/>
    </location>
</feature>
<keyword evidence="2" id="KW-0479">Metal-binding</keyword>
<evidence type="ECO:0000256" key="8">
    <source>
        <dbReference type="PROSITE-ProRule" id="PRU00176"/>
    </source>
</evidence>
<dbReference type="SMART" id="SM00443">
    <property type="entry name" value="G_patch"/>
    <property type="match status" value="1"/>
</dbReference>
<gene>
    <name evidence="14" type="ORF">QE152_g34475</name>
</gene>
<dbReference type="InterPro" id="IPR000504">
    <property type="entry name" value="RRM_dom"/>
</dbReference>
<dbReference type="CDD" id="cd12313">
    <property type="entry name" value="RRM1_RRM2_RBM5_like"/>
    <property type="match status" value="1"/>
</dbReference>
<feature type="compositionally biased region" description="Basic and acidic residues" evidence="10">
    <location>
        <begin position="79"/>
        <end position="138"/>
    </location>
</feature>
<dbReference type="SUPFAM" id="SSF54928">
    <property type="entry name" value="RNA-binding domain, RBD"/>
    <property type="match status" value="1"/>
</dbReference>
<evidence type="ECO:0000259" key="12">
    <source>
        <dbReference type="PROSITE" id="PS50174"/>
    </source>
</evidence>
<comment type="caution">
    <text evidence="14">The sequence shown here is derived from an EMBL/GenBank/DDBJ whole genome shotgun (WGS) entry which is preliminary data.</text>
</comment>
<keyword evidence="7" id="KW-0539">Nucleus</keyword>
<dbReference type="InterPro" id="IPR001876">
    <property type="entry name" value="Znf_RanBP2"/>
</dbReference>
<evidence type="ECO:0000256" key="7">
    <source>
        <dbReference type="ARBA" id="ARBA00023242"/>
    </source>
</evidence>
<feature type="region of interest" description="Disordered" evidence="10">
    <location>
        <begin position="749"/>
        <end position="772"/>
    </location>
</feature>
<dbReference type="Gene3D" id="4.10.1060.10">
    <property type="entry name" value="Zinc finger, RanBP2-type"/>
    <property type="match status" value="1"/>
</dbReference>
<dbReference type="SMART" id="SM00360">
    <property type="entry name" value="RRM"/>
    <property type="match status" value="1"/>
</dbReference>
<dbReference type="GO" id="GO:0003723">
    <property type="term" value="F:RNA binding"/>
    <property type="evidence" value="ECO:0007669"/>
    <property type="project" value="UniProtKB-UniRule"/>
</dbReference>
<feature type="compositionally biased region" description="Basic residues" evidence="10">
    <location>
        <begin position="13"/>
        <end position="45"/>
    </location>
</feature>
<dbReference type="Gene3D" id="3.30.70.330">
    <property type="match status" value="2"/>
</dbReference>
<dbReference type="InterPro" id="IPR036443">
    <property type="entry name" value="Znf_RanBP2_sf"/>
</dbReference>
<dbReference type="SMART" id="SM00547">
    <property type="entry name" value="ZnF_RBZ"/>
    <property type="match status" value="1"/>
</dbReference>
<feature type="domain" description="RanBP2-type" evidence="13">
    <location>
        <begin position="257"/>
        <end position="287"/>
    </location>
</feature>
<dbReference type="AlphaFoldDB" id="A0AAW1ITQ3"/>
<feature type="region of interest" description="Disordered" evidence="10">
    <location>
        <begin position="1"/>
        <end position="160"/>
    </location>
</feature>
<dbReference type="InterPro" id="IPR000467">
    <property type="entry name" value="G_patch_dom"/>
</dbReference>
<name>A0AAW1ITQ3_POPJA</name>